<comment type="caution">
    <text evidence="3">The sequence shown here is derived from an EMBL/GenBank/DDBJ whole genome shotgun (WGS) entry which is preliminary data.</text>
</comment>
<protein>
    <recommendedName>
        <fullName evidence="5">Extracellular membrane protein CFEM domain-containing protein</fullName>
    </recommendedName>
</protein>
<feature type="region of interest" description="Disordered" evidence="1">
    <location>
        <begin position="130"/>
        <end position="162"/>
    </location>
</feature>
<dbReference type="Proteomes" id="UP000807469">
    <property type="component" value="Unassembled WGS sequence"/>
</dbReference>
<proteinExistence type="predicted"/>
<evidence type="ECO:0000313" key="3">
    <source>
        <dbReference type="EMBL" id="KAF9484608.1"/>
    </source>
</evidence>
<keyword evidence="4" id="KW-1185">Reference proteome</keyword>
<feature type="compositionally biased region" description="Low complexity" evidence="1">
    <location>
        <begin position="130"/>
        <end position="140"/>
    </location>
</feature>
<organism evidence="3 4">
    <name type="scientific">Pholiota conissans</name>
    <dbReference type="NCBI Taxonomy" id="109636"/>
    <lineage>
        <taxon>Eukaryota</taxon>
        <taxon>Fungi</taxon>
        <taxon>Dikarya</taxon>
        <taxon>Basidiomycota</taxon>
        <taxon>Agaricomycotina</taxon>
        <taxon>Agaricomycetes</taxon>
        <taxon>Agaricomycetidae</taxon>
        <taxon>Agaricales</taxon>
        <taxon>Agaricineae</taxon>
        <taxon>Strophariaceae</taxon>
        <taxon>Pholiota</taxon>
    </lineage>
</organism>
<evidence type="ECO:0000256" key="2">
    <source>
        <dbReference type="SAM" id="SignalP"/>
    </source>
</evidence>
<name>A0A9P5ZAS8_9AGAR</name>
<feature type="compositionally biased region" description="Low complexity" evidence="1">
    <location>
        <begin position="191"/>
        <end position="200"/>
    </location>
</feature>
<evidence type="ECO:0008006" key="5">
    <source>
        <dbReference type="Google" id="ProtNLM"/>
    </source>
</evidence>
<keyword evidence="2" id="KW-0732">Signal</keyword>
<gene>
    <name evidence="3" type="ORF">BDN70DRAFT_917610</name>
</gene>
<sequence>MHVPRSAKGALAVALCVLQVDALVPRSPFGHINDLLPRHLDLLPRQISGTVCDSQCAVFQNAVNDCTSIACLCTTTVANGLQRCVTCAVDAAPTTAVINSAEQLVNTYLDTCVGANVVVPTIPAATTSRTTPITPITPTSGSGSVTNSPITSPSVTAPPSTLPTQTIITTLSKTGTTSIPLATGSGGDFPSGSNDTTTTSGSSGFLGGSAASSLSRSTSVGVCSLVMIFTILALV</sequence>
<feature type="region of interest" description="Disordered" evidence="1">
    <location>
        <begin position="179"/>
        <end position="200"/>
    </location>
</feature>
<feature type="signal peptide" evidence="2">
    <location>
        <begin position="1"/>
        <end position="22"/>
    </location>
</feature>
<dbReference type="AlphaFoldDB" id="A0A9P5ZAS8"/>
<accession>A0A9P5ZAS8</accession>
<reference evidence="3" key="1">
    <citation type="submission" date="2020-11" db="EMBL/GenBank/DDBJ databases">
        <authorList>
            <consortium name="DOE Joint Genome Institute"/>
            <person name="Ahrendt S."/>
            <person name="Riley R."/>
            <person name="Andreopoulos W."/>
            <person name="Labutti K."/>
            <person name="Pangilinan J."/>
            <person name="Ruiz-Duenas F.J."/>
            <person name="Barrasa J.M."/>
            <person name="Sanchez-Garcia M."/>
            <person name="Camarero S."/>
            <person name="Miyauchi S."/>
            <person name="Serrano A."/>
            <person name="Linde D."/>
            <person name="Babiker R."/>
            <person name="Drula E."/>
            <person name="Ayuso-Fernandez I."/>
            <person name="Pacheco R."/>
            <person name="Padilla G."/>
            <person name="Ferreira P."/>
            <person name="Barriuso J."/>
            <person name="Kellner H."/>
            <person name="Castanera R."/>
            <person name="Alfaro M."/>
            <person name="Ramirez L."/>
            <person name="Pisabarro A.G."/>
            <person name="Kuo A."/>
            <person name="Tritt A."/>
            <person name="Lipzen A."/>
            <person name="He G."/>
            <person name="Yan M."/>
            <person name="Ng V."/>
            <person name="Cullen D."/>
            <person name="Martin F."/>
            <person name="Rosso M.-N."/>
            <person name="Henrissat B."/>
            <person name="Hibbett D."/>
            <person name="Martinez A.T."/>
            <person name="Grigoriev I.V."/>
        </authorList>
    </citation>
    <scope>NUCLEOTIDE SEQUENCE</scope>
    <source>
        <strain evidence="3">CIRM-BRFM 674</strain>
    </source>
</reference>
<dbReference type="OrthoDB" id="3062033at2759"/>
<feature type="compositionally biased region" description="Polar residues" evidence="1">
    <location>
        <begin position="141"/>
        <end position="162"/>
    </location>
</feature>
<evidence type="ECO:0000256" key="1">
    <source>
        <dbReference type="SAM" id="MobiDB-lite"/>
    </source>
</evidence>
<feature type="chain" id="PRO_5040223071" description="Extracellular membrane protein CFEM domain-containing protein" evidence="2">
    <location>
        <begin position="23"/>
        <end position="235"/>
    </location>
</feature>
<dbReference type="EMBL" id="MU155142">
    <property type="protein sequence ID" value="KAF9484608.1"/>
    <property type="molecule type" value="Genomic_DNA"/>
</dbReference>
<evidence type="ECO:0000313" key="4">
    <source>
        <dbReference type="Proteomes" id="UP000807469"/>
    </source>
</evidence>